<accession>D8PTM7</accession>
<dbReference type="AlphaFoldDB" id="D8PTM7"/>
<dbReference type="Proteomes" id="UP000007431">
    <property type="component" value="Unassembled WGS sequence"/>
</dbReference>
<keyword evidence="2" id="KW-1185">Reference proteome</keyword>
<protein>
    <submittedName>
        <fullName evidence="1">Expressed protein</fullName>
    </submittedName>
</protein>
<proteinExistence type="predicted"/>
<gene>
    <name evidence="1" type="ORF">SCHCODRAFT_84647</name>
</gene>
<dbReference type="InParanoid" id="D8PTM7"/>
<evidence type="ECO:0000313" key="1">
    <source>
        <dbReference type="EMBL" id="EFJ01343.1"/>
    </source>
</evidence>
<dbReference type="SUPFAM" id="SSF52047">
    <property type="entry name" value="RNI-like"/>
    <property type="match status" value="1"/>
</dbReference>
<name>D8PTM7_SCHCM</name>
<organism evidence="2">
    <name type="scientific">Schizophyllum commune (strain H4-8 / FGSC 9210)</name>
    <name type="common">Split gill fungus</name>
    <dbReference type="NCBI Taxonomy" id="578458"/>
    <lineage>
        <taxon>Eukaryota</taxon>
        <taxon>Fungi</taxon>
        <taxon>Dikarya</taxon>
        <taxon>Basidiomycota</taxon>
        <taxon>Agaricomycotina</taxon>
        <taxon>Agaricomycetes</taxon>
        <taxon>Agaricomycetidae</taxon>
        <taxon>Agaricales</taxon>
        <taxon>Schizophyllaceae</taxon>
        <taxon>Schizophyllum</taxon>
    </lineage>
</organism>
<dbReference type="VEuPathDB" id="FungiDB:SCHCODRAFT_02006900"/>
<reference evidence="1 2" key="1">
    <citation type="journal article" date="2010" name="Nat. Biotechnol.">
        <title>Genome sequence of the model mushroom Schizophyllum commune.</title>
        <authorList>
            <person name="Ohm R.A."/>
            <person name="de Jong J.F."/>
            <person name="Lugones L.G."/>
            <person name="Aerts A."/>
            <person name="Kothe E."/>
            <person name="Stajich J.E."/>
            <person name="de Vries R.P."/>
            <person name="Record E."/>
            <person name="Levasseur A."/>
            <person name="Baker S.E."/>
            <person name="Bartholomew K.A."/>
            <person name="Coutinho P.M."/>
            <person name="Erdmann S."/>
            <person name="Fowler T.J."/>
            <person name="Gathman A.C."/>
            <person name="Lombard V."/>
            <person name="Henrissat B."/>
            <person name="Knabe N."/>
            <person name="Kuees U."/>
            <person name="Lilly W.W."/>
            <person name="Lindquist E."/>
            <person name="Lucas S."/>
            <person name="Magnuson J.K."/>
            <person name="Piumi F."/>
            <person name="Raudaskoski M."/>
            <person name="Salamov A."/>
            <person name="Schmutz J."/>
            <person name="Schwarze F.W.M.R."/>
            <person name="vanKuyk P.A."/>
            <person name="Horton J.S."/>
            <person name="Grigoriev I.V."/>
            <person name="Woesten H.A.B."/>
        </authorList>
    </citation>
    <scope>NUCLEOTIDE SEQUENCE [LARGE SCALE GENOMIC DNA]</scope>
    <source>
        <strain evidence="2">H4-8 / FGSC 9210</strain>
    </source>
</reference>
<sequence>MLRSPTASLAELETPIQLPHLRTLRLPSGSTCLLALDPAGLSKLHVDTASAPVLDAFFQRAVHVTSLSLSQIIFQGNELRRVLGSSPSLHSLSLDQCSLRFNLFFESMLAGLWLQDSCPKRMQGSVYVPRLERLRMVNCRNGTETLGELDLDLFLLMIRLRRETVVVRHVRFVEMWPMRPSFVEKCRRDWEGREELVVVLEQPRTSSIASDTWEGF</sequence>
<dbReference type="HOGENOM" id="CLU_1278281_0_0_1"/>
<evidence type="ECO:0000313" key="2">
    <source>
        <dbReference type="Proteomes" id="UP000007431"/>
    </source>
</evidence>
<dbReference type="EMBL" id="GL377303">
    <property type="protein sequence ID" value="EFJ01343.1"/>
    <property type="molecule type" value="Genomic_DNA"/>
</dbReference>